<accession>A0A2Z7CQB9</accession>
<sequence length="107" mass="12206">MHEGCQRICHLGQRVSWQIKGEPLYHAQPISRWKSSVRDIQDDIFVCRSKRGSQSGFNRSTQSAGGNHRSVIFRNDIFVCRSKRGSQSGFNRSTGSICMHVCQEIHI</sequence>
<name>A0A2Z7CQB9_9LAMI</name>
<dbReference type="EMBL" id="KQ994481">
    <property type="protein sequence ID" value="KZV48147.1"/>
    <property type="molecule type" value="Genomic_DNA"/>
</dbReference>
<proteinExistence type="predicted"/>
<dbReference type="Proteomes" id="UP000250235">
    <property type="component" value="Unassembled WGS sequence"/>
</dbReference>
<evidence type="ECO:0000313" key="1">
    <source>
        <dbReference type="EMBL" id="KZV48147.1"/>
    </source>
</evidence>
<evidence type="ECO:0000313" key="2">
    <source>
        <dbReference type="Proteomes" id="UP000250235"/>
    </source>
</evidence>
<keyword evidence="2" id="KW-1185">Reference proteome</keyword>
<gene>
    <name evidence="1" type="ORF">F511_25427</name>
</gene>
<dbReference type="AlphaFoldDB" id="A0A2Z7CQB9"/>
<protein>
    <submittedName>
        <fullName evidence="1">Uncharacterized protein</fullName>
    </submittedName>
</protein>
<organism evidence="1 2">
    <name type="scientific">Dorcoceras hygrometricum</name>
    <dbReference type="NCBI Taxonomy" id="472368"/>
    <lineage>
        <taxon>Eukaryota</taxon>
        <taxon>Viridiplantae</taxon>
        <taxon>Streptophyta</taxon>
        <taxon>Embryophyta</taxon>
        <taxon>Tracheophyta</taxon>
        <taxon>Spermatophyta</taxon>
        <taxon>Magnoliopsida</taxon>
        <taxon>eudicotyledons</taxon>
        <taxon>Gunneridae</taxon>
        <taxon>Pentapetalae</taxon>
        <taxon>asterids</taxon>
        <taxon>lamiids</taxon>
        <taxon>Lamiales</taxon>
        <taxon>Gesneriaceae</taxon>
        <taxon>Didymocarpoideae</taxon>
        <taxon>Trichosporeae</taxon>
        <taxon>Loxocarpinae</taxon>
        <taxon>Dorcoceras</taxon>
    </lineage>
</organism>
<reference evidence="1 2" key="1">
    <citation type="journal article" date="2015" name="Proc. Natl. Acad. Sci. U.S.A.">
        <title>The resurrection genome of Boea hygrometrica: A blueprint for survival of dehydration.</title>
        <authorList>
            <person name="Xiao L."/>
            <person name="Yang G."/>
            <person name="Zhang L."/>
            <person name="Yang X."/>
            <person name="Zhao S."/>
            <person name="Ji Z."/>
            <person name="Zhou Q."/>
            <person name="Hu M."/>
            <person name="Wang Y."/>
            <person name="Chen M."/>
            <person name="Xu Y."/>
            <person name="Jin H."/>
            <person name="Xiao X."/>
            <person name="Hu G."/>
            <person name="Bao F."/>
            <person name="Hu Y."/>
            <person name="Wan P."/>
            <person name="Li L."/>
            <person name="Deng X."/>
            <person name="Kuang T."/>
            <person name="Xiang C."/>
            <person name="Zhu J.K."/>
            <person name="Oliver M.J."/>
            <person name="He Y."/>
        </authorList>
    </citation>
    <scope>NUCLEOTIDE SEQUENCE [LARGE SCALE GENOMIC DNA]</scope>
    <source>
        <strain evidence="2">cv. XS01</strain>
    </source>
</reference>